<dbReference type="InterPro" id="IPR013780">
    <property type="entry name" value="Glyco_hydro_b"/>
</dbReference>
<dbReference type="GO" id="GO:0004557">
    <property type="term" value="F:alpha-galactosidase activity"/>
    <property type="evidence" value="ECO:0007669"/>
    <property type="project" value="UniProtKB-EC"/>
</dbReference>
<evidence type="ECO:0000256" key="3">
    <source>
        <dbReference type="ARBA" id="ARBA00022801"/>
    </source>
</evidence>
<dbReference type="Pfam" id="PF16874">
    <property type="entry name" value="Glyco_hydro_36C"/>
    <property type="match status" value="1"/>
</dbReference>
<comment type="catalytic activity">
    <reaction evidence="1 5">
        <text>Hydrolysis of terminal, non-reducing alpha-D-galactose residues in alpha-D-galactosides, including galactose oligosaccharides, galactomannans and galactolipids.</text>
        <dbReference type="EC" id="3.2.1.22"/>
    </reaction>
</comment>
<dbReference type="InterPro" id="IPR031705">
    <property type="entry name" value="Glyco_hydro_36_C"/>
</dbReference>
<dbReference type="SUPFAM" id="SSF51445">
    <property type="entry name" value="(Trans)glycosidases"/>
    <property type="match status" value="1"/>
</dbReference>
<dbReference type="EMBL" id="CP136522">
    <property type="protein sequence ID" value="WOT05026.1"/>
    <property type="molecule type" value="Genomic_DNA"/>
</dbReference>
<keyword evidence="3 5" id="KW-0378">Hydrolase</keyword>
<accession>A0ABZ0JXY3</accession>
<evidence type="ECO:0000313" key="8">
    <source>
        <dbReference type="EMBL" id="WOT05026.1"/>
    </source>
</evidence>
<evidence type="ECO:0000256" key="1">
    <source>
        <dbReference type="ARBA" id="ARBA00001255"/>
    </source>
</evidence>
<dbReference type="InterPro" id="IPR013785">
    <property type="entry name" value="Aldolase_TIM"/>
</dbReference>
<dbReference type="Proteomes" id="UP001529491">
    <property type="component" value="Chromosome"/>
</dbReference>
<feature type="domain" description="Glycosyl hydrolase family 36 C-terminal" evidence="6">
    <location>
        <begin position="620"/>
        <end position="704"/>
    </location>
</feature>
<dbReference type="PANTHER" id="PTHR43053:SF3">
    <property type="entry name" value="ALPHA-GALACTOSIDASE C-RELATED"/>
    <property type="match status" value="1"/>
</dbReference>
<evidence type="ECO:0000256" key="5">
    <source>
        <dbReference type="PIRNR" id="PIRNR005536"/>
    </source>
</evidence>
<dbReference type="PANTHER" id="PTHR43053">
    <property type="entry name" value="GLYCOSIDASE FAMILY 31"/>
    <property type="match status" value="1"/>
</dbReference>
<evidence type="ECO:0000256" key="2">
    <source>
        <dbReference type="ARBA" id="ARBA00012755"/>
    </source>
</evidence>
<sequence>MEQLATSVILHSLNTSLIIDCHGQTPAIIYFGKRLSNATTADMVNQLSTRQEAKCSVVTEAPISLSPLMGQGFTGAPGIEINNDSHAWSLGGKLTHIKQTPQQVVFTSVDTLRHVSVKHTLSLDYATDVLSAKTALHHDGPQPLQLNWCAAPTLPLPLHINQIMSFEGRWSNEFQRQSFDLFLGSYLRENRKGKTSHDNFPGLVMHNKLTHEQGGECYGFHLGWSGNHKMRAELLAEGRSYVQMGELLMPGELVLASGQHYVSPTLYMAYSDQGFSGLSHCYHQFIRQQFIRPAVKQKPRPVHYNTWEGIYFNHNVATLKALATQAADIGAERFVLDDGWFKGRRGDFAGLGDWTVDTSIYPQGLQPLIDHVNQAGMEFGLWFEPEMVNPDSDLYRAHPEWVLQTAGNQQLSFRKQLVLDLTQKAVTDYLFNAINAILQAYPNIVYIKWDMNRDLNHAGNALGKPAVHAQTLAAYKLISDLKQAQPHIEIESCSSGGARIDLGILQHTDRVWTSDSNDALDRLHIQRGCSYFFPAELMGAHVGPRDCHITGRHISIATRAAVAFFGHMGIEMDPRELTDSERSQLKHIIKLHKQHRALIHSGKLIRLDSDDLSINFGILNTDASRGLFAYNNINETPRTVPPKYRFAGLNPHAHYTLNKIWPTELFEYSSNVLSVIEGKTFTGEALMQIGMQLPITFPQTSIIFELNQVETQ</sequence>
<reference evidence="8 9" key="1">
    <citation type="submission" date="2023-10" db="EMBL/GenBank/DDBJ databases">
        <title>Complete genome sequence of Shewanella sp. DAU334.</title>
        <authorList>
            <person name="Lee Y.-S."/>
            <person name="Jeong H.-R."/>
            <person name="Hwang E.-J."/>
            <person name="Choi Y.-L."/>
            <person name="Kim G.-D."/>
        </authorList>
    </citation>
    <scope>NUCLEOTIDE SEQUENCE [LARGE SCALE GENOMIC DNA]</scope>
    <source>
        <strain evidence="8 9">DAU334</strain>
    </source>
</reference>
<dbReference type="PIRSF" id="PIRSF005536">
    <property type="entry name" value="Agal"/>
    <property type="match status" value="1"/>
</dbReference>
<keyword evidence="4 5" id="KW-0326">Glycosidase</keyword>
<dbReference type="CDD" id="cd14791">
    <property type="entry name" value="GH36"/>
    <property type="match status" value="1"/>
</dbReference>
<dbReference type="RefSeq" id="WP_310472663.1">
    <property type="nucleotide sequence ID" value="NZ_CP136522.1"/>
</dbReference>
<evidence type="ECO:0000256" key="4">
    <source>
        <dbReference type="ARBA" id="ARBA00023295"/>
    </source>
</evidence>
<dbReference type="PRINTS" id="PR00743">
    <property type="entry name" value="GLHYDRLASE36"/>
</dbReference>
<dbReference type="Gene3D" id="2.60.40.1180">
    <property type="entry name" value="Golgi alpha-mannosidase II"/>
    <property type="match status" value="1"/>
</dbReference>
<dbReference type="Pfam" id="PF16875">
    <property type="entry name" value="Glyco_hydro_36N"/>
    <property type="match status" value="1"/>
</dbReference>
<evidence type="ECO:0000313" key="9">
    <source>
        <dbReference type="Proteomes" id="UP001529491"/>
    </source>
</evidence>
<dbReference type="InterPro" id="IPR031704">
    <property type="entry name" value="Glyco_hydro_36_N"/>
</dbReference>
<organism evidence="8 9">
    <name type="scientific">Shewanella youngdeokensis</name>
    <dbReference type="NCBI Taxonomy" id="2999068"/>
    <lineage>
        <taxon>Bacteria</taxon>
        <taxon>Pseudomonadati</taxon>
        <taxon>Pseudomonadota</taxon>
        <taxon>Gammaproteobacteria</taxon>
        <taxon>Alteromonadales</taxon>
        <taxon>Shewanellaceae</taxon>
        <taxon>Shewanella</taxon>
    </lineage>
</organism>
<dbReference type="Pfam" id="PF02065">
    <property type="entry name" value="Melibiase"/>
    <property type="match status" value="1"/>
</dbReference>
<dbReference type="InterPro" id="IPR017853">
    <property type="entry name" value="GH"/>
</dbReference>
<comment type="similarity">
    <text evidence="5">Belongs to the glycosyl hydrolase.</text>
</comment>
<gene>
    <name evidence="8" type="ORF">RGE70_17290</name>
</gene>
<proteinExistence type="inferred from homology"/>
<feature type="domain" description="Glycosyl hydrolase family 36 N-terminal" evidence="7">
    <location>
        <begin position="25"/>
        <end position="250"/>
    </location>
</feature>
<dbReference type="InterPro" id="IPR050985">
    <property type="entry name" value="Alpha-glycosidase_related"/>
</dbReference>
<name>A0ABZ0JXY3_9GAMM</name>
<keyword evidence="9" id="KW-1185">Reference proteome</keyword>
<dbReference type="EC" id="3.2.1.22" evidence="2 5"/>
<evidence type="ECO:0000259" key="7">
    <source>
        <dbReference type="Pfam" id="PF16875"/>
    </source>
</evidence>
<dbReference type="InterPro" id="IPR002252">
    <property type="entry name" value="Glyco_hydro_36"/>
</dbReference>
<dbReference type="Gene3D" id="2.70.98.60">
    <property type="entry name" value="alpha-galactosidase from lactobacil brevis"/>
    <property type="match status" value="1"/>
</dbReference>
<dbReference type="Gene3D" id="3.20.20.70">
    <property type="entry name" value="Aldolase class I"/>
    <property type="match status" value="1"/>
</dbReference>
<evidence type="ECO:0000259" key="6">
    <source>
        <dbReference type="Pfam" id="PF16874"/>
    </source>
</evidence>
<dbReference type="InterPro" id="IPR038417">
    <property type="entry name" value="Alpga-gal_N_sf"/>
</dbReference>
<protein>
    <recommendedName>
        <fullName evidence="2 5">Alpha-galactosidase</fullName>
        <ecNumber evidence="2 5">3.2.1.22</ecNumber>
    </recommendedName>
</protein>